<dbReference type="InterPro" id="IPR005665">
    <property type="entry name" value="SecF_bac"/>
</dbReference>
<dbReference type="PANTHER" id="PTHR30081">
    <property type="entry name" value="PROTEIN-EXPORT MEMBRANE PROTEIN SEC"/>
    <property type="match status" value="1"/>
</dbReference>
<keyword evidence="4 9" id="KW-0812">Transmembrane</keyword>
<feature type="transmembrane region" description="Helical" evidence="9">
    <location>
        <begin position="173"/>
        <end position="195"/>
    </location>
</feature>
<dbReference type="GO" id="GO:0005886">
    <property type="term" value="C:plasma membrane"/>
    <property type="evidence" value="ECO:0007669"/>
    <property type="project" value="UniProtKB-SubCell"/>
</dbReference>
<evidence type="ECO:0000256" key="2">
    <source>
        <dbReference type="ARBA" id="ARBA00022448"/>
    </source>
</evidence>
<keyword evidence="6 9" id="KW-1133">Transmembrane helix</keyword>
<evidence type="ECO:0000259" key="11">
    <source>
        <dbReference type="Pfam" id="PF02355"/>
    </source>
</evidence>
<keyword evidence="7 9" id="KW-0811">Translocation</keyword>
<feature type="transmembrane region" description="Helical" evidence="9">
    <location>
        <begin position="201"/>
        <end position="220"/>
    </location>
</feature>
<dbReference type="SUPFAM" id="SSF82866">
    <property type="entry name" value="Multidrug efflux transporter AcrB transmembrane domain"/>
    <property type="match status" value="1"/>
</dbReference>
<name>A0A1G9MAC9_9ACTN</name>
<feature type="domain" description="Protein export membrane protein SecD/SecF C-terminal" evidence="11">
    <location>
        <begin position="122"/>
        <end position="309"/>
    </location>
</feature>
<gene>
    <name evidence="9" type="primary">secF</name>
    <name evidence="12" type="ORF">SAMN04488242_2497</name>
</gene>
<keyword evidence="5 9" id="KW-0653">Protein transport</keyword>
<keyword evidence="13" id="KW-1185">Reference proteome</keyword>
<dbReference type="EMBL" id="FNGP01000005">
    <property type="protein sequence ID" value="SDL71073.1"/>
    <property type="molecule type" value="Genomic_DNA"/>
</dbReference>
<feature type="transmembrane region" description="Helical" evidence="9">
    <location>
        <begin position="281"/>
        <end position="307"/>
    </location>
</feature>
<evidence type="ECO:0000313" key="13">
    <source>
        <dbReference type="Proteomes" id="UP000199475"/>
    </source>
</evidence>
<feature type="transmembrane region" description="Helical" evidence="9">
    <location>
        <begin position="29"/>
        <end position="47"/>
    </location>
</feature>
<dbReference type="STRING" id="686624.SAMN04488242_2497"/>
<dbReference type="AlphaFoldDB" id="A0A1G9MAC9"/>
<proteinExistence type="inferred from homology"/>
<evidence type="ECO:0000256" key="3">
    <source>
        <dbReference type="ARBA" id="ARBA00022475"/>
    </source>
</evidence>
<keyword evidence="2 9" id="KW-0813">Transport</keyword>
<sequence>MTQTEEREGIAHRLYTGKLSYDFMANRKLWFAITGGLVVLSLLVLMVRQLSLGIEFLGGTDFQAPVAVQAGTVEEIRSATDEFTVPELDAQVFSIGDSAVRIQTRSLTPQEITQTRTDIAELVGTSTDEVTYNTIGGSWGAKISRDAAVAVAVFIVLVMGLIAVYFRDWRMSVAAIIALAHDMVVTLGVYAIVGFTVTPSTLIGILTVLGYSLYDTVVVFDKVRENTKDLAETNKTYSQQANLAINQVLVRSVNTTVIGVLPVLAMFIAGVVGNSNPLKDLGLALLVGMIAGAVSSIVIATPLLAWFKERTPEMVAHRAEMEKRRARAEYRAQGHHAAGTTTTTAVADVPVAPLPRQQRRTHTSRADRKGGR</sequence>
<evidence type="ECO:0000313" key="12">
    <source>
        <dbReference type="EMBL" id="SDL71073.1"/>
    </source>
</evidence>
<comment type="subcellular location">
    <subcellularLocation>
        <location evidence="1 9">Cell membrane</location>
        <topology evidence="1 9">Multi-pass membrane protein</topology>
    </subcellularLocation>
</comment>
<dbReference type="Pfam" id="PF02355">
    <property type="entry name" value="SecD_SecF_C"/>
    <property type="match status" value="1"/>
</dbReference>
<dbReference type="PRINTS" id="PR01755">
    <property type="entry name" value="SECFTRNLCASE"/>
</dbReference>
<evidence type="ECO:0000256" key="4">
    <source>
        <dbReference type="ARBA" id="ARBA00022692"/>
    </source>
</evidence>
<dbReference type="GO" id="GO:0043952">
    <property type="term" value="P:protein transport by the Sec complex"/>
    <property type="evidence" value="ECO:0007669"/>
    <property type="project" value="UniProtKB-UniRule"/>
</dbReference>
<dbReference type="GO" id="GO:0065002">
    <property type="term" value="P:intracellular protein transmembrane transport"/>
    <property type="evidence" value="ECO:0007669"/>
    <property type="project" value="UniProtKB-UniRule"/>
</dbReference>
<comment type="subunit">
    <text evidence="9">Forms a complex with SecD. Part of the essential Sec protein translocation apparatus which comprises SecA, SecYEG and auxiliary proteins SecDF. Other proteins may also be involved.</text>
</comment>
<dbReference type="RefSeq" id="WP_093252772.1">
    <property type="nucleotide sequence ID" value="NZ_FNGP01000005.1"/>
</dbReference>
<dbReference type="Proteomes" id="UP000199475">
    <property type="component" value="Unassembled WGS sequence"/>
</dbReference>
<dbReference type="PANTHER" id="PTHR30081:SF8">
    <property type="entry name" value="PROTEIN TRANSLOCASE SUBUNIT SECF"/>
    <property type="match status" value="1"/>
</dbReference>
<evidence type="ECO:0000256" key="8">
    <source>
        <dbReference type="ARBA" id="ARBA00023136"/>
    </source>
</evidence>
<dbReference type="GO" id="GO:0015450">
    <property type="term" value="F:protein-transporting ATPase activity"/>
    <property type="evidence" value="ECO:0007669"/>
    <property type="project" value="InterPro"/>
</dbReference>
<dbReference type="HAMAP" id="MF_01464_B">
    <property type="entry name" value="SecF_B"/>
    <property type="match status" value="1"/>
</dbReference>
<feature type="compositionally biased region" description="Low complexity" evidence="10">
    <location>
        <begin position="337"/>
        <end position="355"/>
    </location>
</feature>
<dbReference type="NCBIfam" id="TIGR00966">
    <property type="entry name" value="transloc_SecF"/>
    <property type="match status" value="1"/>
</dbReference>
<organism evidence="12 13">
    <name type="scientific">Tessaracoccus oleiagri</name>
    <dbReference type="NCBI Taxonomy" id="686624"/>
    <lineage>
        <taxon>Bacteria</taxon>
        <taxon>Bacillati</taxon>
        <taxon>Actinomycetota</taxon>
        <taxon>Actinomycetes</taxon>
        <taxon>Propionibacteriales</taxon>
        <taxon>Propionibacteriaceae</taxon>
        <taxon>Tessaracoccus</taxon>
    </lineage>
</organism>
<evidence type="ECO:0000256" key="10">
    <source>
        <dbReference type="SAM" id="MobiDB-lite"/>
    </source>
</evidence>
<dbReference type="InterPro" id="IPR022645">
    <property type="entry name" value="SecD/SecF_bac"/>
</dbReference>
<reference evidence="12 13" key="1">
    <citation type="submission" date="2016-10" db="EMBL/GenBank/DDBJ databases">
        <authorList>
            <person name="de Groot N.N."/>
        </authorList>
    </citation>
    <scope>NUCLEOTIDE SEQUENCE [LARGE SCALE GENOMIC DNA]</scope>
    <source>
        <strain evidence="12 13">CGMCC 1.9159</strain>
    </source>
</reference>
<accession>A0A1G9MAC9</accession>
<evidence type="ECO:0000256" key="9">
    <source>
        <dbReference type="HAMAP-Rule" id="MF_01464"/>
    </source>
</evidence>
<feature type="transmembrane region" description="Helical" evidence="9">
    <location>
        <begin position="248"/>
        <end position="269"/>
    </location>
</feature>
<keyword evidence="3 9" id="KW-1003">Cell membrane</keyword>
<dbReference type="OrthoDB" id="9774769at2"/>
<keyword evidence="8 9" id="KW-0472">Membrane</keyword>
<comment type="similarity">
    <text evidence="9">Belongs to the SecD/SecF family. SecF subfamily.</text>
</comment>
<evidence type="ECO:0000256" key="5">
    <source>
        <dbReference type="ARBA" id="ARBA00022927"/>
    </source>
</evidence>
<dbReference type="Gene3D" id="1.20.1640.10">
    <property type="entry name" value="Multidrug efflux transporter AcrB transmembrane domain"/>
    <property type="match status" value="1"/>
</dbReference>
<feature type="region of interest" description="Disordered" evidence="10">
    <location>
        <begin position="333"/>
        <end position="372"/>
    </location>
</feature>
<feature type="transmembrane region" description="Helical" evidence="9">
    <location>
        <begin position="147"/>
        <end position="166"/>
    </location>
</feature>
<dbReference type="GO" id="GO:0006605">
    <property type="term" value="P:protein targeting"/>
    <property type="evidence" value="ECO:0007669"/>
    <property type="project" value="UniProtKB-UniRule"/>
</dbReference>
<evidence type="ECO:0000256" key="6">
    <source>
        <dbReference type="ARBA" id="ARBA00022989"/>
    </source>
</evidence>
<comment type="function">
    <text evidence="9">Part of the Sec protein translocase complex. Interacts with the SecYEG preprotein conducting channel. SecDF uses the proton motive force (PMF) to complete protein translocation after the ATP-dependent function of SecA.</text>
</comment>
<dbReference type="InterPro" id="IPR022813">
    <property type="entry name" value="SecD/SecF_arch_bac"/>
</dbReference>
<evidence type="ECO:0000256" key="7">
    <source>
        <dbReference type="ARBA" id="ARBA00023010"/>
    </source>
</evidence>
<evidence type="ECO:0000256" key="1">
    <source>
        <dbReference type="ARBA" id="ARBA00004651"/>
    </source>
</evidence>
<dbReference type="InterPro" id="IPR048634">
    <property type="entry name" value="SecD_SecF_C"/>
</dbReference>
<protein>
    <recommendedName>
        <fullName evidence="9">Protein-export membrane protein SecF</fullName>
    </recommendedName>
</protein>